<dbReference type="OrthoDB" id="3226781at2"/>
<comment type="caution">
    <text evidence="4">The sequence shown here is derived from an EMBL/GenBank/DDBJ whole genome shotgun (WGS) entry which is preliminary data.</text>
</comment>
<evidence type="ECO:0000256" key="1">
    <source>
        <dbReference type="SAM" id="SignalP"/>
    </source>
</evidence>
<evidence type="ECO:0000313" key="4">
    <source>
        <dbReference type="EMBL" id="KZM33952.1"/>
    </source>
</evidence>
<evidence type="ECO:0000259" key="3">
    <source>
        <dbReference type="Pfam" id="PF25976"/>
    </source>
</evidence>
<dbReference type="Pfam" id="PF10647">
    <property type="entry name" value="Gmad1"/>
    <property type="match status" value="1"/>
</dbReference>
<reference evidence="4 5" key="1">
    <citation type="submission" date="2016-01" db="EMBL/GenBank/DDBJ databases">
        <title>Genome sequence of Oerskovia enterophila VJag, an agar and cellulose degrading bacterium.</title>
        <authorList>
            <person name="Poehlein A."/>
            <person name="Jag V."/>
            <person name="Bengelsdorf F."/>
            <person name="Duerre P."/>
            <person name="Daniel R."/>
        </authorList>
    </citation>
    <scope>NUCLEOTIDE SEQUENCE [LARGE SCALE GENOMIC DNA]</scope>
    <source>
        <strain evidence="4 5">VJag</strain>
    </source>
</reference>
<feature type="domain" description="Lipoprotein LpqB C-terminal" evidence="2">
    <location>
        <begin position="327"/>
        <end position="573"/>
    </location>
</feature>
<feature type="domain" description="Lipoprotein LpqB N-terminal" evidence="3">
    <location>
        <begin position="56"/>
        <end position="177"/>
    </location>
</feature>
<dbReference type="Proteomes" id="UP000076447">
    <property type="component" value="Unassembled WGS sequence"/>
</dbReference>
<organism evidence="4 5">
    <name type="scientific">Oerskovia enterophila</name>
    <dbReference type="NCBI Taxonomy" id="43678"/>
    <lineage>
        <taxon>Bacteria</taxon>
        <taxon>Bacillati</taxon>
        <taxon>Actinomycetota</taxon>
        <taxon>Actinomycetes</taxon>
        <taxon>Micrococcales</taxon>
        <taxon>Cellulomonadaceae</taxon>
        <taxon>Oerskovia</taxon>
    </lineage>
</organism>
<feature type="signal peptide" evidence="1">
    <location>
        <begin position="1"/>
        <end position="29"/>
    </location>
</feature>
<name>A0A163QAC7_9CELL</name>
<evidence type="ECO:0000313" key="5">
    <source>
        <dbReference type="Proteomes" id="UP000076447"/>
    </source>
</evidence>
<dbReference type="AlphaFoldDB" id="A0A163QAC7"/>
<dbReference type="RefSeq" id="WP_068709852.1">
    <property type="nucleotide sequence ID" value="NZ_LRIE01000083.1"/>
</dbReference>
<dbReference type="PROSITE" id="PS51257">
    <property type="entry name" value="PROKAR_LIPOPROTEIN"/>
    <property type="match status" value="1"/>
</dbReference>
<dbReference type="Pfam" id="PF25976">
    <property type="entry name" value="LpqB_N"/>
    <property type="match status" value="1"/>
</dbReference>
<feature type="chain" id="PRO_5007845055" evidence="1">
    <location>
        <begin position="30"/>
        <end position="574"/>
    </location>
</feature>
<dbReference type="InterPro" id="IPR018910">
    <property type="entry name" value="LpqB_C"/>
</dbReference>
<dbReference type="PATRIC" id="fig|43678.3.peg.3599"/>
<protein>
    <submittedName>
        <fullName evidence="4">Lipoprotein LpqB</fullName>
    </submittedName>
</protein>
<accession>A0A163QAC7</accession>
<proteinExistence type="predicted"/>
<gene>
    <name evidence="4" type="primary">lpqB</name>
    <name evidence="4" type="ORF">OJAG_34360</name>
</gene>
<keyword evidence="1" id="KW-0732">Signal</keyword>
<evidence type="ECO:0000259" key="2">
    <source>
        <dbReference type="Pfam" id="PF10647"/>
    </source>
</evidence>
<dbReference type="STRING" id="43678.OJAG_34360"/>
<sequence>MTSTVGRRRRWVARAAGLVVAAVALSGCAAIPTSGPVIQGDSVVQGFNAPGLRARGPASGDDPKGIVSGFLTAQAAGPAGDFDVAQEFLTSDDWDWKTQVLVFDGDLDLTYDEEAMQTGAVTVTGSASVVGALDKRGVYTEDVPVTTVVSFGLVRQGDGQWRIETAEDGLLLSQTNFLAAFRSTRLYFPSADREVLVPDERWFPNRTWQTNAVDETLIGPVEWLRGSTDVVVPEGTRLSIDAVTNEGGVVDVRLTDAISLASPEDRALLKAQLEATLFDAVPLTVNLYRGEDLLSTPAGGPVLAKADAVGNEIVAAEGQVLTLETGADDLVPLAPAVSLEGIDATALAQGANARTVVVRDGSDSLLRLPTKNLPGAPLLTGTDLLAPSVDRLGGVWSGPQAQAGALQVVRSDLADPGTPVEVAVPWLAGRSVQSIRVAHDGARIAVVSSDALGATRVDVAGIVRDEKDVPTALSEPFRVGAPIRSASQVVWADETLLAVLGTDEAETSPAVHLVAVGGDTTRLSPVAGATAISAGDGERTVQVLTEDGTLFGRSRSGAVWEKRIEGVALPAFPG</sequence>
<dbReference type="EMBL" id="LRIE01000083">
    <property type="protein sequence ID" value="KZM33952.1"/>
    <property type="molecule type" value="Genomic_DNA"/>
</dbReference>
<keyword evidence="4" id="KW-0449">Lipoprotein</keyword>
<dbReference type="InterPro" id="IPR059026">
    <property type="entry name" value="LpqB_N"/>
</dbReference>